<evidence type="ECO:0000313" key="6">
    <source>
        <dbReference type="EMBL" id="NYJ24428.1"/>
    </source>
</evidence>
<dbReference type="InterPro" id="IPR006530">
    <property type="entry name" value="YD"/>
</dbReference>
<dbReference type="InterPro" id="IPR036322">
    <property type="entry name" value="WD40_repeat_dom_sf"/>
</dbReference>
<accession>A0A853CVH9</accession>
<dbReference type="InterPro" id="IPR056823">
    <property type="entry name" value="TEN-like_YD-shell"/>
</dbReference>
<dbReference type="Pfam" id="PF20148">
    <property type="entry name" value="DUF6531"/>
    <property type="match status" value="1"/>
</dbReference>
<dbReference type="RefSeq" id="WP_179606545.1">
    <property type="nucleotide sequence ID" value="NZ_BAABEH010000001.1"/>
</dbReference>
<feature type="chain" id="PRO_5032805072" evidence="3">
    <location>
        <begin position="24"/>
        <end position="1996"/>
    </location>
</feature>
<feature type="domain" description="Teneurin-like YD-shell" evidence="5">
    <location>
        <begin position="1284"/>
        <end position="1410"/>
    </location>
</feature>
<evidence type="ECO:0000256" key="1">
    <source>
        <dbReference type="ARBA" id="ARBA00022737"/>
    </source>
</evidence>
<proteinExistence type="predicted"/>
<name>A0A853CVH9_9MICO</name>
<dbReference type="Proteomes" id="UP000578352">
    <property type="component" value="Unassembled WGS sequence"/>
</dbReference>
<feature type="region of interest" description="Disordered" evidence="2">
    <location>
        <begin position="1596"/>
        <end position="1623"/>
    </location>
</feature>
<dbReference type="Gene3D" id="2.180.10.10">
    <property type="entry name" value="RHS repeat-associated core"/>
    <property type="match status" value="5"/>
</dbReference>
<comment type="caution">
    <text evidence="6">The sequence shown here is derived from an EMBL/GenBank/DDBJ whole genome shotgun (WGS) entry which is preliminary data.</text>
</comment>
<feature type="domain" description="Teneurin-like YD-shell" evidence="5">
    <location>
        <begin position="1532"/>
        <end position="1833"/>
    </location>
</feature>
<evidence type="ECO:0000259" key="4">
    <source>
        <dbReference type="Pfam" id="PF20148"/>
    </source>
</evidence>
<evidence type="ECO:0000259" key="5">
    <source>
        <dbReference type="Pfam" id="PF25023"/>
    </source>
</evidence>
<dbReference type="InterPro" id="IPR022385">
    <property type="entry name" value="Rhs_assc_core"/>
</dbReference>
<dbReference type="Pfam" id="PF05593">
    <property type="entry name" value="RHS_repeat"/>
    <property type="match status" value="9"/>
</dbReference>
<protein>
    <submittedName>
        <fullName evidence="6">RHS repeat-associated protein</fullName>
    </submittedName>
</protein>
<feature type="domain" description="DUF6531" evidence="4">
    <location>
        <begin position="736"/>
        <end position="810"/>
    </location>
</feature>
<evidence type="ECO:0000256" key="2">
    <source>
        <dbReference type="SAM" id="MobiDB-lite"/>
    </source>
</evidence>
<dbReference type="Pfam" id="PF25023">
    <property type="entry name" value="TEN_YD-shell"/>
    <property type="match status" value="2"/>
</dbReference>
<dbReference type="InterPro" id="IPR031325">
    <property type="entry name" value="RHS_repeat"/>
</dbReference>
<dbReference type="NCBIfam" id="TIGR03696">
    <property type="entry name" value="Rhs_assc_core"/>
    <property type="match status" value="1"/>
</dbReference>
<dbReference type="EMBL" id="JACCFL010000001">
    <property type="protein sequence ID" value="NYJ24428.1"/>
    <property type="molecule type" value="Genomic_DNA"/>
</dbReference>
<reference evidence="6 7" key="1">
    <citation type="submission" date="2020-07" db="EMBL/GenBank/DDBJ databases">
        <title>Sequencing the genomes of 1000 actinobacteria strains.</title>
        <authorList>
            <person name="Klenk H.-P."/>
        </authorList>
    </citation>
    <scope>NUCLEOTIDE SEQUENCE [LARGE SCALE GENOMIC DNA]</scope>
    <source>
        <strain evidence="6 7">DSM 15165</strain>
    </source>
</reference>
<evidence type="ECO:0000256" key="3">
    <source>
        <dbReference type="SAM" id="SignalP"/>
    </source>
</evidence>
<dbReference type="InterPro" id="IPR045351">
    <property type="entry name" value="DUF6531"/>
</dbReference>
<organism evidence="6 7">
    <name type="scientific">Leifsonia shinshuensis</name>
    <dbReference type="NCBI Taxonomy" id="150026"/>
    <lineage>
        <taxon>Bacteria</taxon>
        <taxon>Bacillati</taxon>
        <taxon>Actinomycetota</taxon>
        <taxon>Actinomycetes</taxon>
        <taxon>Micrococcales</taxon>
        <taxon>Microbacteriaceae</taxon>
        <taxon>Leifsonia</taxon>
    </lineage>
</organism>
<sequence>MLFSIPALIFVALVGAFVQAATADSLPASLVIGSISRGATDGYFEATVTASANGYIGTVCADASNCVISVQAQLSSDNSIATISSASYLSGQSYSNTFTSRTLLKQVGALRTVVSGASGTVASDWVSVTDPYPSPSVSVSVNSISRNPTNGNLNYDFSATASNFWLPDGICAYSSNSCNLNIQVKFADGSTQQIAASANIYGQPYPYTTRFTGNTLIRQVVAARAYLASGAAYSTPTLFYSDWVSVTDPYPSPSVSVSVNSISRNPTNGNLNYDFSATASNFWLPDGICAYSSNSCNLNIQVKFADGSTQQIAASANIYGQPYPYTTRFTGNTLIRQVVAARAYLASGAAYSTPTLFYSDWVSVTDPYPSPSVSVSVNSISRNPTNGNLNYDFSATASNFWLPDGICAYSSNSCNLNIQVKFADGSTQQIAASANIYGQPYPYTTRFTGNTLIRQVVAARAYLASGAAYSTPTLFYSDWVSVTDPYPSPSVSVSVNSISRNPTNGNLNYDFSATASNFWLPDGICAYSSNSCNLNIQVKFADGSTQQIAASANIYGQPYPYTTRFTGNTLIRQVVAARAYLASGAAYSTPTLFYSDWVSVTDPYPSPSVSVSIYGLGRDSSNQNLTWDVGSTASFFWLPDAVCGYGDCSLWIQGKSIDGSISTIDGVSGIYGQLYPFAHEFKGSAPVKNVTAIRAYISGNNGTLSSAWRNVTDLSARETAGGSNPSEKPCQCSHADPINTATGEYYENSTDIGISGVGPALAITRGYSTTAVATDGPFGYGWTGNFTAALTFPSSGIVDVRQENGSVVEYAQQNDGTYAAAPVVHATLTKRSDGTWKFVRQARDTLTFSASGLITAATDLHGNTTAYTSDASGHVTNIIATGGRALTLTWSGSHVTKVTDSAGRSVSYGYDGASNLSSVTAVDGAVTGYGYDSGHYITTITKPGGGVTTNIYDASHRVVTQTDAIGRQTTFAYNGLTTTTTTPDGSQTVETYSGGLLTSQTVAAGTAVAATTSFSYDTAGNVLTKTDALGKTSSYAYDTAGNQLTSTDPLGNTTTRTYDALNDVLTSQDPLGRTTTMTYDSAGDMKSLRSPAGHTSTWTFNSDGTTATATDALSKTTSYSYDSAGRPLCVTDPDLRQTCQSYDSRGLATTKTDGAGKVTTLTYDDTGRVVTITDPNANTTTNAYDADGDLTSTTDPAGHSVTAAYDKAGQRTASTDGLGKATHYTYSARGSLATITDPNGGVVTYGYDALNRLTSTTDADGHVTSFVYDILGRKIATTLPSGAVTSSRYDADGRSVATTDARGKVTNYTYDDAGQHTSTTDPLGRVTAYSYTKDGKLLATTLPDNSVETYTYDANDAQTSFTNADGEVTSYTYDDAGLLSTKTEPGAMTTSYSYDGAGRIRTVTTPDGVVSTRSYDDAGRLTGIDYPGTGNDITYTYFPNGTRHTMTDATGTTTYAYNADAAMISVENGNGQTLGYGYDDAGRLTSITYPGSKTVNYGYDNAGNMTAVTDWASRTTTFTVTPDGLQNTRTDQSGVTETRIYNANNQLTDITSATSSATLSDYGYGYDDAGQLTSSTTTDPLHPTQTTESWGYTALGQLSSTGPSTGFSSSPGGKTLTTPAGDTFTYDSRRELVTASNAEAGTTTTFGYNANGSRTSSTATSSDAPTAKVTYSYDAEGNLASVTTGTNTINYTSDGDGLRQSRTTGSTTQQFLWNTNSAIPLLLDDGKYSYIYAMGTAPIAQIDDTNGTIEYLHGDVLGSIRLITDASGAAIGTTNYDAYGNRTNNTGTAHSAIGYTGNWTDPTTAFVYLRARDYDPATSQFITVDPAIDSTLQPYTYVHNNPLQMVDPLGLSGGNVGTIAGWISVGAGVLGLAADATGFGAPLGAVLEVVSVAAGAVALLDDCFGTFGGDTDITTCGLDAAGLATAGVGEIAGRTAAAASKLSKTAAETGVKEYTAAAKAAKAAALNESKMQLGWAGAGTGTWGLDLTYGRQLICS</sequence>
<evidence type="ECO:0000313" key="7">
    <source>
        <dbReference type="Proteomes" id="UP000578352"/>
    </source>
</evidence>
<dbReference type="SUPFAM" id="SSF50978">
    <property type="entry name" value="WD40 repeat-like"/>
    <property type="match status" value="1"/>
</dbReference>
<dbReference type="PANTHER" id="PTHR32305:SF15">
    <property type="entry name" value="PROTEIN RHSA-RELATED"/>
    <property type="match status" value="1"/>
</dbReference>
<dbReference type="PANTHER" id="PTHR32305">
    <property type="match status" value="1"/>
</dbReference>
<feature type="region of interest" description="Disordered" evidence="2">
    <location>
        <begin position="1643"/>
        <end position="1664"/>
    </location>
</feature>
<keyword evidence="3" id="KW-0732">Signal</keyword>
<keyword evidence="1" id="KW-0677">Repeat</keyword>
<feature type="signal peptide" evidence="3">
    <location>
        <begin position="1"/>
        <end position="23"/>
    </location>
</feature>
<feature type="compositionally biased region" description="Low complexity" evidence="2">
    <location>
        <begin position="1650"/>
        <end position="1664"/>
    </location>
</feature>
<feature type="compositionally biased region" description="Low complexity" evidence="2">
    <location>
        <begin position="1599"/>
        <end position="1613"/>
    </location>
</feature>
<dbReference type="InterPro" id="IPR050708">
    <property type="entry name" value="T6SS_VgrG/RHS"/>
</dbReference>
<dbReference type="NCBIfam" id="TIGR01643">
    <property type="entry name" value="YD_repeat_2x"/>
    <property type="match status" value="13"/>
</dbReference>
<gene>
    <name evidence="6" type="ORF">HNR13_002715</name>
</gene>